<evidence type="ECO:0000313" key="1">
    <source>
        <dbReference type="EMBL" id="EAM50074.1"/>
    </source>
</evidence>
<proteinExistence type="predicted"/>
<evidence type="ECO:0000313" key="2">
    <source>
        <dbReference type="Proteomes" id="UP000003922"/>
    </source>
</evidence>
<organism evidence="1 2">
    <name type="scientific">Crocosphaera watsonii WH 8501</name>
    <dbReference type="NCBI Taxonomy" id="165597"/>
    <lineage>
        <taxon>Bacteria</taxon>
        <taxon>Bacillati</taxon>
        <taxon>Cyanobacteriota</taxon>
        <taxon>Cyanophyceae</taxon>
        <taxon>Oscillatoriophycideae</taxon>
        <taxon>Chroococcales</taxon>
        <taxon>Aphanothecaceae</taxon>
        <taxon>Crocosphaera</taxon>
    </lineage>
</organism>
<name>Q4C1P1_CROWT</name>
<dbReference type="Proteomes" id="UP000003922">
    <property type="component" value="Unassembled WGS sequence"/>
</dbReference>
<keyword evidence="2" id="KW-1185">Reference proteome</keyword>
<accession>Q4C1P1</accession>
<dbReference type="RefSeq" id="WP_007306252.1">
    <property type="nucleotide sequence ID" value="NZ_AADV02000040.1"/>
</dbReference>
<gene>
    <name evidence="1" type="ORF">CwatDRAFT_3236</name>
</gene>
<sequence length="145" mass="17131">MSAYSQEEKEINIKDISHFFLKKPITRVQLLLTLKKLFPFTEIKPITTVAEDNISKLPLISMPTSPELLAKLHQQKAKVWHNLRKTMITKELRQFSRQLQRWGEEYHCQTLIDYANCLKKQLQEFDSDKLAKTLEKFSNLVRSLQ</sequence>
<protein>
    <submittedName>
        <fullName evidence="1">Uncharacterized protein</fullName>
    </submittedName>
</protein>
<reference evidence="1" key="2">
    <citation type="submission" date="2005-06" db="EMBL/GenBank/DDBJ databases">
        <title>Sequencing of the draft genome and assembly of Crocosphaera watsonii WH 8501.</title>
        <authorList>
            <consortium name="US DOE Joint Genome Institute (JGI-PGF)"/>
            <person name="Copeland A."/>
            <person name="Lucas S."/>
            <person name="Lapidus A."/>
            <person name="Barry K."/>
            <person name="Detter C."/>
            <person name="Glavina T."/>
            <person name="Hammon N."/>
            <person name="Israni S."/>
            <person name="Pitluck S."/>
            <person name="Richardson P."/>
        </authorList>
    </citation>
    <scope>NUCLEOTIDE SEQUENCE [LARGE SCALE GENOMIC DNA]</scope>
    <source>
        <strain evidence="1">WH 8501</strain>
    </source>
</reference>
<comment type="caution">
    <text evidence="1">The sequence shown here is derived from an EMBL/GenBank/DDBJ whole genome shotgun (WGS) entry which is preliminary data.</text>
</comment>
<dbReference type="AlphaFoldDB" id="Q4C1P1"/>
<dbReference type="KEGG" id="cwa:CwatDRAFT_3236"/>
<reference evidence="1" key="1">
    <citation type="submission" date="2004-02" db="EMBL/GenBank/DDBJ databases">
        <authorList>
            <consortium name="DOE Joint Genome Institute"/>
        </authorList>
    </citation>
    <scope>NUCLEOTIDE SEQUENCE [LARGE SCALE GENOMIC DNA]</scope>
    <source>
        <strain evidence="1">WH 8501</strain>
    </source>
</reference>
<dbReference type="EMBL" id="AADV02000040">
    <property type="protein sequence ID" value="EAM50074.1"/>
    <property type="molecule type" value="Genomic_DNA"/>
</dbReference>
<reference evidence="1" key="3">
    <citation type="submission" date="2016-12" db="EMBL/GenBank/DDBJ databases">
        <title>Annotation of the draft genome assembly of Crocosphaera watsonii WH 8501.</title>
        <authorList>
            <consortium name="US DOE Joint Genome Institute (JGI-ORNL)"/>
            <person name="Larimer F."/>
            <person name="Land M."/>
        </authorList>
    </citation>
    <scope>NUCLEOTIDE SEQUENCE</scope>
    <source>
        <strain evidence="1">WH 8501</strain>
    </source>
</reference>